<accession>A0A6V7XLG8</accession>
<dbReference type="AlphaFoldDB" id="A0A6V7XLG8"/>
<evidence type="ECO:0000313" key="1">
    <source>
        <dbReference type="EMBL" id="CAD2200155.1"/>
    </source>
</evidence>
<dbReference type="EMBL" id="CAJEWN010001805">
    <property type="protein sequence ID" value="CAD2200155.1"/>
    <property type="molecule type" value="Genomic_DNA"/>
</dbReference>
<dbReference type="Proteomes" id="UP000580250">
    <property type="component" value="Unassembled WGS sequence"/>
</dbReference>
<sequence>MFPQLTPPILPFPTCLIPPHQFILQKTNNNLIFSPTKQQQIINNLNNYPQKSLEIIKFLNQIYFNNNNTTTNEINNKTNFIYSLLSLKGLTTPTLELAENTSINLLQNSLLKSTNSEILKSTIGPTKTLKNENIKNSPVISPSSSAFFVERLLPQTPTKNKEINSLSPTDSSLATNSFKDNNIPPLQRLSQPSAIFPNLPLLPQTTLVNVAAIAAKNASTCNWEYVNGGYGVKNPLLQNVRMENFEELNNSKPSIK</sequence>
<proteinExistence type="predicted"/>
<name>A0A6V7XLG8_MELEN</name>
<organism evidence="1 2">
    <name type="scientific">Meloidogyne enterolobii</name>
    <name type="common">Root-knot nematode worm</name>
    <name type="synonym">Meloidogyne mayaguensis</name>
    <dbReference type="NCBI Taxonomy" id="390850"/>
    <lineage>
        <taxon>Eukaryota</taxon>
        <taxon>Metazoa</taxon>
        <taxon>Ecdysozoa</taxon>
        <taxon>Nematoda</taxon>
        <taxon>Chromadorea</taxon>
        <taxon>Rhabditida</taxon>
        <taxon>Tylenchina</taxon>
        <taxon>Tylenchomorpha</taxon>
        <taxon>Tylenchoidea</taxon>
        <taxon>Meloidogynidae</taxon>
        <taxon>Meloidogyninae</taxon>
        <taxon>Meloidogyne</taxon>
    </lineage>
</organism>
<protein>
    <submittedName>
        <fullName evidence="1">Uncharacterized protein</fullName>
    </submittedName>
</protein>
<comment type="caution">
    <text evidence="1">The sequence shown here is derived from an EMBL/GenBank/DDBJ whole genome shotgun (WGS) entry which is preliminary data.</text>
</comment>
<gene>
    <name evidence="1" type="ORF">MENT_LOCUS53599</name>
</gene>
<evidence type="ECO:0000313" key="2">
    <source>
        <dbReference type="Proteomes" id="UP000580250"/>
    </source>
</evidence>
<reference evidence="1 2" key="1">
    <citation type="submission" date="2020-08" db="EMBL/GenBank/DDBJ databases">
        <authorList>
            <person name="Koutsovoulos G."/>
            <person name="Danchin GJ E."/>
        </authorList>
    </citation>
    <scope>NUCLEOTIDE SEQUENCE [LARGE SCALE GENOMIC DNA]</scope>
</reference>